<accession>A0AAN7X8X5</accession>
<evidence type="ECO:0000313" key="2">
    <source>
        <dbReference type="Proteomes" id="UP001346869"/>
    </source>
</evidence>
<protein>
    <submittedName>
        <fullName evidence="1">Uncharacterized protein</fullName>
    </submittedName>
</protein>
<keyword evidence="2" id="KW-1185">Reference proteome</keyword>
<gene>
    <name evidence="1" type="ORF">PBY51_010986</name>
</gene>
<reference evidence="1 2" key="2">
    <citation type="journal article" date="2023" name="Mol. Biol. Evol.">
        <title>Genomics of Secondarily Temperate Adaptation in the Only Non-Antarctic Icefish.</title>
        <authorList>
            <person name="Rivera-Colon A.G."/>
            <person name="Rayamajhi N."/>
            <person name="Minhas B.F."/>
            <person name="Madrigal G."/>
            <person name="Bilyk K.T."/>
            <person name="Yoon V."/>
            <person name="Hune M."/>
            <person name="Gregory S."/>
            <person name="Cheng C.H.C."/>
            <person name="Catchen J.M."/>
        </authorList>
    </citation>
    <scope>NUCLEOTIDE SEQUENCE [LARGE SCALE GENOMIC DNA]</scope>
    <source>
        <strain evidence="1">JMC-PN-2008</strain>
    </source>
</reference>
<dbReference type="AlphaFoldDB" id="A0AAN7X8X5"/>
<comment type="caution">
    <text evidence="1">The sequence shown here is derived from an EMBL/GenBank/DDBJ whole genome shotgun (WGS) entry which is preliminary data.</text>
</comment>
<sequence length="139" mass="15111">MRGNRGEVVVVSAASSLCLHGHISWRVGGRCRIMAVCLLCKVAGCSVLGVYSAAVSAWCPASLPRSIAAVRASLRAATSRPLSSFFFCRTRKFNSTHVGYMHNRLQPEHCAGMQGVMFPPKLVHSSSQRMSNSPLFWLS</sequence>
<proteinExistence type="predicted"/>
<reference evidence="1 2" key="1">
    <citation type="journal article" date="2023" name="Genes (Basel)">
        <title>Chromosome-Level Genome Assembly and Circadian Gene Repertoire of the Patagonia Blennie Eleginops maclovinus-The Closest Ancestral Proxy of Antarctic Cryonotothenioids.</title>
        <authorList>
            <person name="Cheng C.C."/>
            <person name="Rivera-Colon A.G."/>
            <person name="Minhas B.F."/>
            <person name="Wilson L."/>
            <person name="Rayamajhi N."/>
            <person name="Vargas-Chacoff L."/>
            <person name="Catchen J.M."/>
        </authorList>
    </citation>
    <scope>NUCLEOTIDE SEQUENCE [LARGE SCALE GENOMIC DNA]</scope>
    <source>
        <strain evidence="1">JMC-PN-2008</strain>
    </source>
</reference>
<evidence type="ECO:0000313" key="1">
    <source>
        <dbReference type="EMBL" id="KAK5857765.1"/>
    </source>
</evidence>
<organism evidence="1 2">
    <name type="scientific">Eleginops maclovinus</name>
    <name type="common">Patagonian blennie</name>
    <name type="synonym">Eleginus maclovinus</name>
    <dbReference type="NCBI Taxonomy" id="56733"/>
    <lineage>
        <taxon>Eukaryota</taxon>
        <taxon>Metazoa</taxon>
        <taxon>Chordata</taxon>
        <taxon>Craniata</taxon>
        <taxon>Vertebrata</taxon>
        <taxon>Euteleostomi</taxon>
        <taxon>Actinopterygii</taxon>
        <taxon>Neopterygii</taxon>
        <taxon>Teleostei</taxon>
        <taxon>Neoteleostei</taxon>
        <taxon>Acanthomorphata</taxon>
        <taxon>Eupercaria</taxon>
        <taxon>Perciformes</taxon>
        <taxon>Notothenioidei</taxon>
        <taxon>Eleginopidae</taxon>
        <taxon>Eleginops</taxon>
    </lineage>
</organism>
<dbReference type="EMBL" id="JAUZQC010000016">
    <property type="protein sequence ID" value="KAK5857765.1"/>
    <property type="molecule type" value="Genomic_DNA"/>
</dbReference>
<dbReference type="Proteomes" id="UP001346869">
    <property type="component" value="Unassembled WGS sequence"/>
</dbReference>
<name>A0AAN7X8X5_ELEMC</name>